<evidence type="ECO:0000313" key="2">
    <source>
        <dbReference type="Proteomes" id="UP000050700"/>
    </source>
</evidence>
<accession>A0A158T038</accession>
<evidence type="ECO:0000313" key="1">
    <source>
        <dbReference type="EMBL" id="KIS36482.1"/>
    </source>
</evidence>
<gene>
    <name evidence="1" type="ORF">NTHI1209_02137</name>
</gene>
<sequence length="44" mass="5462">MAVLRQPNFFFHFLFTLLNIRFREYDFQTLFLIIKIFAIFPCTQ</sequence>
<dbReference type="EMBL" id="JMQP01000002">
    <property type="protein sequence ID" value="KIS36482.1"/>
    <property type="molecule type" value="Genomic_DNA"/>
</dbReference>
<dbReference type="AlphaFoldDB" id="A0A158T038"/>
<dbReference type="Proteomes" id="UP000050700">
    <property type="component" value="Unassembled WGS sequence"/>
</dbReference>
<protein>
    <submittedName>
        <fullName evidence="1">Uncharacterized protein</fullName>
    </submittedName>
</protein>
<name>A0A158T038_HAEIF</name>
<organism evidence="1 2">
    <name type="scientific">Haemophilus influenzae</name>
    <dbReference type="NCBI Taxonomy" id="727"/>
    <lineage>
        <taxon>Bacteria</taxon>
        <taxon>Pseudomonadati</taxon>
        <taxon>Pseudomonadota</taxon>
        <taxon>Gammaproteobacteria</taxon>
        <taxon>Pasteurellales</taxon>
        <taxon>Pasteurellaceae</taxon>
        <taxon>Haemophilus</taxon>
    </lineage>
</organism>
<reference evidence="1 2" key="1">
    <citation type="submission" date="2014-05" db="EMBL/GenBank/DDBJ databases">
        <title>Methylome analysis of the phasevarions of Haemophilus influenzae.</title>
        <authorList>
            <person name="Atack J.M."/>
            <person name="Fox K.L."/>
            <person name="Power P.M."/>
            <person name="Clark T."/>
            <person name="Jurcisek J."/>
            <person name="Korlach J."/>
            <person name="Bakaletz L.O."/>
            <person name="Jennings M.P."/>
        </authorList>
    </citation>
    <scope>NUCLEOTIDE SEQUENCE [LARGE SCALE GENOMIC DNA]</scope>
    <source>
        <strain evidence="1 2">1209</strain>
    </source>
</reference>
<proteinExistence type="predicted"/>
<comment type="caution">
    <text evidence="1">The sequence shown here is derived from an EMBL/GenBank/DDBJ whole genome shotgun (WGS) entry which is preliminary data.</text>
</comment>